<dbReference type="Gene3D" id="3.40.50.2300">
    <property type="match status" value="2"/>
</dbReference>
<dbReference type="SUPFAM" id="SSF53822">
    <property type="entry name" value="Periplasmic binding protein-like I"/>
    <property type="match status" value="1"/>
</dbReference>
<reference evidence="5 6" key="1">
    <citation type="journal article" date="2015" name="Int. J. Syst. Evol. Microbiol.">
        <title>Exiguobacterium enclense sp. nov., isolated from sediment.</title>
        <authorList>
            <person name="Dastager S.G."/>
            <person name="Mawlankar R."/>
            <person name="Sonalkar V.V."/>
            <person name="Thorat M.N."/>
            <person name="Mual P."/>
            <person name="Verma A."/>
            <person name="Krishnamurthi S."/>
            <person name="Tang S.K."/>
            <person name="Li W.J."/>
        </authorList>
    </citation>
    <scope>NUCLEOTIDE SEQUENCE [LARGE SCALE GENOMIC DNA]</scope>
    <source>
        <strain evidence="5 6">NIO-1109</strain>
    </source>
</reference>
<dbReference type="CDD" id="cd01392">
    <property type="entry name" value="HTH_LacI"/>
    <property type="match status" value="1"/>
</dbReference>
<sequence length="321" mass="35450">MANISDIAKQAGVSKSTVSRVLNGHKHVSKEKRRIILDVMERLEYSPNGNAINLSRGKTNTIGVLVPRVGHLFFHQLIEGIGQVCMERNHTLLVIQTEHDPAKEEASMQYLRDKRIDGLIIGAISQPQLLETMRTLGPVVACEDHQDIVPSLFFNHGKAITVLLQHVEERGAKTVGLCLGNPDSGVGRVRREAFDQYLEASTLRHGIQWYADRCYSFEDGQELAGQLLTIDLPDAIIVGNDEVAAGLIHQFRQSGIRIPEDIAITGFDDVPIARALEITTIRQPVVMLGRLAAEQLLNDALNQSESASSLLEPSLMIRQTT</sequence>
<accession>A0A0V8GH59</accession>
<dbReference type="PANTHER" id="PTHR30146:SF105">
    <property type="entry name" value="CATABOLITE CONTROL PROTEIN B"/>
    <property type="match status" value="1"/>
</dbReference>
<keyword evidence="2" id="KW-0238">DNA-binding</keyword>
<evidence type="ECO:0000256" key="2">
    <source>
        <dbReference type="ARBA" id="ARBA00023125"/>
    </source>
</evidence>
<dbReference type="InterPro" id="IPR046335">
    <property type="entry name" value="LacI/GalR-like_sensor"/>
</dbReference>
<dbReference type="OrthoDB" id="9798934at2"/>
<comment type="caution">
    <text evidence="5">The sequence shown here is derived from an EMBL/GenBank/DDBJ whole genome shotgun (WGS) entry which is preliminary data.</text>
</comment>
<dbReference type="Pfam" id="PF13377">
    <property type="entry name" value="Peripla_BP_3"/>
    <property type="match status" value="1"/>
</dbReference>
<evidence type="ECO:0000256" key="3">
    <source>
        <dbReference type="ARBA" id="ARBA00023163"/>
    </source>
</evidence>
<dbReference type="AlphaFoldDB" id="A0A0V8GH59"/>
<dbReference type="PANTHER" id="PTHR30146">
    <property type="entry name" value="LACI-RELATED TRANSCRIPTIONAL REPRESSOR"/>
    <property type="match status" value="1"/>
</dbReference>
<dbReference type="PRINTS" id="PR00036">
    <property type="entry name" value="HTHLACI"/>
</dbReference>
<dbReference type="SUPFAM" id="SSF47413">
    <property type="entry name" value="lambda repressor-like DNA-binding domains"/>
    <property type="match status" value="1"/>
</dbReference>
<dbReference type="CDD" id="cd06286">
    <property type="entry name" value="PBP1_CcpB-like"/>
    <property type="match status" value="1"/>
</dbReference>
<keyword evidence="3" id="KW-0804">Transcription</keyword>
<dbReference type="InterPro" id="IPR028082">
    <property type="entry name" value="Peripla_BP_I"/>
</dbReference>
<dbReference type="Pfam" id="PF00356">
    <property type="entry name" value="LacI"/>
    <property type="match status" value="1"/>
</dbReference>
<evidence type="ECO:0000256" key="1">
    <source>
        <dbReference type="ARBA" id="ARBA00023015"/>
    </source>
</evidence>
<name>A0A0V8GH59_9BACL</name>
<dbReference type="PROSITE" id="PS00356">
    <property type="entry name" value="HTH_LACI_1"/>
    <property type="match status" value="1"/>
</dbReference>
<proteinExistence type="predicted"/>
<dbReference type="InterPro" id="IPR000843">
    <property type="entry name" value="HTH_LacI"/>
</dbReference>
<keyword evidence="1" id="KW-0805">Transcription regulation</keyword>
<dbReference type="InterPro" id="IPR010982">
    <property type="entry name" value="Lambda_DNA-bd_dom_sf"/>
</dbReference>
<evidence type="ECO:0000259" key="4">
    <source>
        <dbReference type="PROSITE" id="PS50932"/>
    </source>
</evidence>
<dbReference type="PROSITE" id="PS50932">
    <property type="entry name" value="HTH_LACI_2"/>
    <property type="match status" value="1"/>
</dbReference>
<dbReference type="GO" id="GO:0000976">
    <property type="term" value="F:transcription cis-regulatory region binding"/>
    <property type="evidence" value="ECO:0007669"/>
    <property type="project" value="TreeGrafter"/>
</dbReference>
<dbReference type="EMBL" id="LNQL01000002">
    <property type="protein sequence ID" value="KSU49604.1"/>
    <property type="molecule type" value="Genomic_DNA"/>
</dbReference>
<organism evidence="5 6">
    <name type="scientific">Exiguobacterium indicum</name>
    <dbReference type="NCBI Taxonomy" id="296995"/>
    <lineage>
        <taxon>Bacteria</taxon>
        <taxon>Bacillati</taxon>
        <taxon>Bacillota</taxon>
        <taxon>Bacilli</taxon>
        <taxon>Bacillales</taxon>
        <taxon>Bacillales Family XII. Incertae Sedis</taxon>
        <taxon>Exiguobacterium</taxon>
    </lineage>
</organism>
<evidence type="ECO:0000313" key="6">
    <source>
        <dbReference type="Proteomes" id="UP000053797"/>
    </source>
</evidence>
<dbReference type="Proteomes" id="UP000053797">
    <property type="component" value="Unassembled WGS sequence"/>
</dbReference>
<feature type="domain" description="HTH lacI-type" evidence="4">
    <location>
        <begin position="2"/>
        <end position="56"/>
    </location>
</feature>
<evidence type="ECO:0000313" key="5">
    <source>
        <dbReference type="EMBL" id="KSU49604.1"/>
    </source>
</evidence>
<protein>
    <recommendedName>
        <fullName evidence="4">HTH lacI-type domain-containing protein</fullName>
    </recommendedName>
</protein>
<dbReference type="Gene3D" id="1.10.260.40">
    <property type="entry name" value="lambda repressor-like DNA-binding domains"/>
    <property type="match status" value="1"/>
</dbReference>
<dbReference type="GO" id="GO:0003700">
    <property type="term" value="F:DNA-binding transcription factor activity"/>
    <property type="evidence" value="ECO:0007669"/>
    <property type="project" value="TreeGrafter"/>
</dbReference>
<gene>
    <name evidence="5" type="ORF">AS033_09600</name>
</gene>
<dbReference type="SMART" id="SM00354">
    <property type="entry name" value="HTH_LACI"/>
    <property type="match status" value="1"/>
</dbReference>
<dbReference type="RefSeq" id="WP_058265335.1">
    <property type="nucleotide sequence ID" value="NZ_FMYN01000002.1"/>
</dbReference>